<comment type="subcellular location">
    <subcellularLocation>
        <location evidence="1">Membrane</location>
        <topology evidence="1">Multi-pass membrane protein</topology>
    </subcellularLocation>
</comment>
<proteinExistence type="predicted"/>
<feature type="transmembrane region" description="Helical" evidence="12">
    <location>
        <begin position="52"/>
        <end position="71"/>
    </location>
</feature>
<dbReference type="GO" id="GO:0001508">
    <property type="term" value="P:action potential"/>
    <property type="evidence" value="ECO:0007669"/>
    <property type="project" value="TreeGrafter"/>
</dbReference>
<evidence type="ECO:0000256" key="2">
    <source>
        <dbReference type="ARBA" id="ARBA00022448"/>
    </source>
</evidence>
<evidence type="ECO:0000256" key="7">
    <source>
        <dbReference type="ARBA" id="ARBA00022958"/>
    </source>
</evidence>
<evidence type="ECO:0000256" key="8">
    <source>
        <dbReference type="ARBA" id="ARBA00022989"/>
    </source>
</evidence>
<dbReference type="PANTHER" id="PTHR11537">
    <property type="entry name" value="VOLTAGE-GATED POTASSIUM CHANNEL"/>
    <property type="match status" value="1"/>
</dbReference>
<dbReference type="InterPro" id="IPR027359">
    <property type="entry name" value="Volt_channel_dom_sf"/>
</dbReference>
<dbReference type="Gene3D" id="1.10.287.70">
    <property type="match status" value="1"/>
</dbReference>
<keyword evidence="2" id="KW-0813">Transport</keyword>
<evidence type="ECO:0000256" key="3">
    <source>
        <dbReference type="ARBA" id="ARBA00022538"/>
    </source>
</evidence>
<feature type="transmembrane region" description="Helical" evidence="12">
    <location>
        <begin position="156"/>
        <end position="177"/>
    </location>
</feature>
<evidence type="ECO:0000256" key="12">
    <source>
        <dbReference type="SAM" id="Phobius"/>
    </source>
</evidence>
<evidence type="ECO:0000256" key="1">
    <source>
        <dbReference type="ARBA" id="ARBA00004141"/>
    </source>
</evidence>
<dbReference type="RefSeq" id="WP_129254687.1">
    <property type="nucleotide sequence ID" value="NZ_SAXA01000009.1"/>
</dbReference>
<dbReference type="InterPro" id="IPR005821">
    <property type="entry name" value="Ion_trans_dom"/>
</dbReference>
<keyword evidence="11" id="KW-0407">Ion channel</keyword>
<evidence type="ECO:0000256" key="6">
    <source>
        <dbReference type="ARBA" id="ARBA00022882"/>
    </source>
</evidence>
<protein>
    <submittedName>
        <fullName evidence="14">Ion transporter</fullName>
    </submittedName>
</protein>
<keyword evidence="3" id="KW-0633">Potassium transport</keyword>
<comment type="caution">
    <text evidence="14">The sequence shown here is derived from an EMBL/GenBank/DDBJ whole genome shotgun (WGS) entry which is preliminary data.</text>
</comment>
<keyword evidence="6" id="KW-0851">Voltage-gated channel</keyword>
<feature type="transmembrane region" description="Helical" evidence="12">
    <location>
        <begin position="92"/>
        <end position="114"/>
    </location>
</feature>
<name>A0A4Q1JLD3_9BACT</name>
<dbReference type="Proteomes" id="UP000289703">
    <property type="component" value="Unassembled WGS sequence"/>
</dbReference>
<dbReference type="PRINTS" id="PR00169">
    <property type="entry name" value="KCHANNEL"/>
</dbReference>
<evidence type="ECO:0000256" key="11">
    <source>
        <dbReference type="ARBA" id="ARBA00023303"/>
    </source>
</evidence>
<sequence length="269" mass="30902">MIKESIFRLVEKGSHGRKHNLLFDYSIMTLIVLSLIAMILESMPEVYSEYTFFLDGFNVFSIIIFTVEYCMRLYVSDLTHPSKSRLKSLFRFVFSTYGLIDLFAILPFFLPMLIKIDLRFLRALRLTRFLRVLKLNRYNDSLNLIWMVIKEKKSELAVTGFLSFLILLIASFIMYYIEGDKQPEAFPNILESFWWAIATLTTVGYGDVYPVTGLGKFISGLIAILGIGIVALPTGLISAGFMNKIEKPSLNKVEDKCPHCGHEIDYHMN</sequence>
<dbReference type="Pfam" id="PF00520">
    <property type="entry name" value="Ion_trans"/>
    <property type="match status" value="1"/>
</dbReference>
<dbReference type="GO" id="GO:0008076">
    <property type="term" value="C:voltage-gated potassium channel complex"/>
    <property type="evidence" value="ECO:0007669"/>
    <property type="project" value="InterPro"/>
</dbReference>
<organism evidence="14 15">
    <name type="scientific">Ancylomarina salipaludis</name>
    <dbReference type="NCBI Taxonomy" id="2501299"/>
    <lineage>
        <taxon>Bacteria</taxon>
        <taxon>Pseudomonadati</taxon>
        <taxon>Bacteroidota</taxon>
        <taxon>Bacteroidia</taxon>
        <taxon>Marinilabiliales</taxon>
        <taxon>Marinifilaceae</taxon>
        <taxon>Ancylomarina</taxon>
    </lineage>
</organism>
<keyword evidence="9" id="KW-0406">Ion transport</keyword>
<keyword evidence="10 12" id="KW-0472">Membrane</keyword>
<keyword evidence="8 12" id="KW-1133">Transmembrane helix</keyword>
<feature type="domain" description="Ion transport" evidence="13">
    <location>
        <begin position="22"/>
        <end position="243"/>
    </location>
</feature>
<feature type="transmembrane region" description="Helical" evidence="12">
    <location>
        <begin position="218"/>
        <end position="242"/>
    </location>
</feature>
<dbReference type="SUPFAM" id="SSF81324">
    <property type="entry name" value="Voltage-gated potassium channels"/>
    <property type="match status" value="1"/>
</dbReference>
<keyword evidence="15" id="KW-1185">Reference proteome</keyword>
<evidence type="ECO:0000313" key="14">
    <source>
        <dbReference type="EMBL" id="RXQ92956.1"/>
    </source>
</evidence>
<keyword evidence="5" id="KW-0631">Potassium channel</keyword>
<dbReference type="InterPro" id="IPR028325">
    <property type="entry name" value="VG_K_chnl"/>
</dbReference>
<evidence type="ECO:0000256" key="5">
    <source>
        <dbReference type="ARBA" id="ARBA00022826"/>
    </source>
</evidence>
<evidence type="ECO:0000256" key="4">
    <source>
        <dbReference type="ARBA" id="ARBA00022692"/>
    </source>
</evidence>
<evidence type="ECO:0000313" key="15">
    <source>
        <dbReference type="Proteomes" id="UP000289703"/>
    </source>
</evidence>
<keyword evidence="7" id="KW-0630">Potassium</keyword>
<dbReference type="AlphaFoldDB" id="A0A4Q1JLD3"/>
<gene>
    <name evidence="14" type="ORF">EO244_10790</name>
</gene>
<dbReference type="PANTHER" id="PTHR11537:SF254">
    <property type="entry name" value="POTASSIUM VOLTAGE-GATED CHANNEL PROTEIN SHAB"/>
    <property type="match status" value="1"/>
</dbReference>
<keyword evidence="4 12" id="KW-0812">Transmembrane</keyword>
<accession>A0A4Q1JLD3</accession>
<reference evidence="14 15" key="1">
    <citation type="submission" date="2019-01" db="EMBL/GenBank/DDBJ databases">
        <title>Ancylomarina salipaludis sp. nov., isolated from a salt marsh.</title>
        <authorList>
            <person name="Yoon J.-H."/>
        </authorList>
    </citation>
    <scope>NUCLEOTIDE SEQUENCE [LARGE SCALE GENOMIC DNA]</scope>
    <source>
        <strain evidence="14 15">SHSM-M15</strain>
    </source>
</reference>
<dbReference type="Gene3D" id="1.20.120.350">
    <property type="entry name" value="Voltage-gated potassium channels. Chain C"/>
    <property type="match status" value="1"/>
</dbReference>
<dbReference type="OrthoDB" id="9799090at2"/>
<evidence type="ECO:0000259" key="13">
    <source>
        <dbReference type="Pfam" id="PF00520"/>
    </source>
</evidence>
<evidence type="ECO:0000256" key="9">
    <source>
        <dbReference type="ARBA" id="ARBA00023065"/>
    </source>
</evidence>
<dbReference type="EMBL" id="SAXA01000009">
    <property type="protein sequence ID" value="RXQ92956.1"/>
    <property type="molecule type" value="Genomic_DNA"/>
</dbReference>
<evidence type="ECO:0000256" key="10">
    <source>
        <dbReference type="ARBA" id="ARBA00023136"/>
    </source>
</evidence>
<dbReference type="GO" id="GO:0005249">
    <property type="term" value="F:voltage-gated potassium channel activity"/>
    <property type="evidence" value="ECO:0007669"/>
    <property type="project" value="InterPro"/>
</dbReference>
<feature type="transmembrane region" description="Helical" evidence="12">
    <location>
        <begin position="189"/>
        <end position="206"/>
    </location>
</feature>
<feature type="transmembrane region" description="Helical" evidence="12">
    <location>
        <begin position="21"/>
        <end position="40"/>
    </location>
</feature>